<sequence length="335" mass="38820">MKRIILIGICLFVSLFFAIYSANRMITYKERNDTEAYYQQYSCYTVSEKNDCYSLASEAGLVAFNALFASFSSVSAIFLDNDFSFRMLMFLIALSVVGTSCYFCVKYLNYPILVMPLLFLEPKLVELSANTLKQGVAYIFILIVFDSLLSSRRTTILFKIAALMSHVTGFLSFFLIKRRLGWKVFSLIAVAIAMNMFGVLGWLANIMNYGKLSYYTTLAEEETTTFISSFSMLYLIVLLCSVFLYRERRSDVPWNVSFNFIMFCVCLFIVTYSIGIGYRFLFYIGPFILILVDRLLLFIKSRFNYGAMYFAYIIILALYFYRAWNNYDMIINHLA</sequence>
<keyword evidence="1" id="KW-0812">Transmembrane</keyword>
<evidence type="ECO:0000256" key="1">
    <source>
        <dbReference type="SAM" id="Phobius"/>
    </source>
</evidence>
<dbReference type="Pfam" id="PF14897">
    <property type="entry name" value="EpsG"/>
    <property type="match status" value="1"/>
</dbReference>
<feature type="transmembrane region" description="Helical" evidence="1">
    <location>
        <begin position="184"/>
        <end position="204"/>
    </location>
</feature>
<feature type="transmembrane region" description="Helical" evidence="1">
    <location>
        <begin position="88"/>
        <end position="108"/>
    </location>
</feature>
<feature type="transmembrane region" description="Helical" evidence="1">
    <location>
        <begin position="306"/>
        <end position="324"/>
    </location>
</feature>
<evidence type="ECO:0000313" key="2">
    <source>
        <dbReference type="EMBL" id="RAJ09660.1"/>
    </source>
</evidence>
<evidence type="ECO:0000313" key="3">
    <source>
        <dbReference type="Proteomes" id="UP000249422"/>
    </source>
</evidence>
<dbReference type="InterPro" id="IPR049458">
    <property type="entry name" value="EpsG-like"/>
</dbReference>
<keyword evidence="1" id="KW-1133">Transmembrane helix</keyword>
<feature type="transmembrane region" description="Helical" evidence="1">
    <location>
        <begin position="256"/>
        <end position="274"/>
    </location>
</feature>
<accession>A0AAX1PNG0</accession>
<protein>
    <submittedName>
        <fullName evidence="2">EpsG-like putative glucosyltransferase</fullName>
    </submittedName>
</protein>
<dbReference type="RefSeq" id="WP_111587535.1">
    <property type="nucleotide sequence ID" value="NZ_CAWNWF010000001.1"/>
</dbReference>
<gene>
    <name evidence="2" type="ORF">DEU50_101397</name>
</gene>
<keyword evidence="1" id="KW-0472">Membrane</keyword>
<comment type="caution">
    <text evidence="2">The sequence shown here is derived from an EMBL/GenBank/DDBJ whole genome shotgun (WGS) entry which is preliminary data.</text>
</comment>
<feature type="transmembrane region" description="Helical" evidence="1">
    <location>
        <begin position="280"/>
        <end position="299"/>
    </location>
</feature>
<name>A0AAX1PNG0_AERSA</name>
<proteinExistence type="predicted"/>
<feature type="transmembrane region" description="Helical" evidence="1">
    <location>
        <begin position="59"/>
        <end position="79"/>
    </location>
</feature>
<dbReference type="EMBL" id="QLLM01000001">
    <property type="protein sequence ID" value="RAJ09660.1"/>
    <property type="molecule type" value="Genomic_DNA"/>
</dbReference>
<dbReference type="Proteomes" id="UP000249422">
    <property type="component" value="Unassembled WGS sequence"/>
</dbReference>
<feature type="transmembrane region" description="Helical" evidence="1">
    <location>
        <begin position="156"/>
        <end position="177"/>
    </location>
</feature>
<organism evidence="2 3">
    <name type="scientific">Aeromonas salmonicida</name>
    <dbReference type="NCBI Taxonomy" id="645"/>
    <lineage>
        <taxon>Bacteria</taxon>
        <taxon>Pseudomonadati</taxon>
        <taxon>Pseudomonadota</taxon>
        <taxon>Gammaproteobacteria</taxon>
        <taxon>Aeromonadales</taxon>
        <taxon>Aeromonadaceae</taxon>
        <taxon>Aeromonas</taxon>
    </lineage>
</organism>
<feature type="transmembrane region" description="Helical" evidence="1">
    <location>
        <begin position="224"/>
        <end position="244"/>
    </location>
</feature>
<reference evidence="2 3" key="1">
    <citation type="submission" date="2018-06" db="EMBL/GenBank/DDBJ databases">
        <title>Freshwater and sediment microbial communities from various areas in North America, analyzing microbe dynamics in response to fracking.</title>
        <authorList>
            <person name="Lamendella R."/>
        </authorList>
    </citation>
    <scope>NUCLEOTIDE SEQUENCE [LARGE SCALE GENOMIC DNA]</scope>
    <source>
        <strain evidence="2 3">17</strain>
    </source>
</reference>
<dbReference type="AlphaFoldDB" id="A0AAX1PNG0"/>